<dbReference type="InterPro" id="IPR032096">
    <property type="entry name" value="DUF4815"/>
</dbReference>
<protein>
    <submittedName>
        <fullName evidence="2">DUF4815 domain-containing protein</fullName>
    </submittedName>
</protein>
<proteinExistence type="predicted"/>
<dbReference type="RefSeq" id="WP_261971780.1">
    <property type="nucleotide sequence ID" value="NZ_JAHHZF010000029.1"/>
</dbReference>
<reference evidence="2 3" key="1">
    <citation type="submission" date="2021-06" db="EMBL/GenBank/DDBJ databases">
        <authorList>
            <person name="Grouzdev D.S."/>
            <person name="Koziaeva V."/>
        </authorList>
    </citation>
    <scope>NUCLEOTIDE SEQUENCE [LARGE SCALE GENOMIC DNA]</scope>
    <source>
        <strain evidence="2 3">22</strain>
    </source>
</reference>
<dbReference type="EMBL" id="JAHHZF010000029">
    <property type="protein sequence ID" value="MBT9293294.1"/>
    <property type="molecule type" value="Genomic_DNA"/>
</dbReference>
<organism evidence="2 3">
    <name type="scientific">Prosthecodimorpha staleyi</name>
    <dbReference type="NCBI Taxonomy" id="2840188"/>
    <lineage>
        <taxon>Bacteria</taxon>
        <taxon>Pseudomonadati</taxon>
        <taxon>Pseudomonadota</taxon>
        <taxon>Alphaproteobacteria</taxon>
        <taxon>Hyphomicrobiales</taxon>
        <taxon>Ancalomicrobiaceae</taxon>
        <taxon>Prosthecodimorpha</taxon>
    </lineage>
</organism>
<comment type="caution">
    <text evidence="2">The sequence shown here is derived from an EMBL/GenBank/DDBJ whole genome shotgun (WGS) entry which is preliminary data.</text>
</comment>
<feature type="domain" description="DUF4815" evidence="1">
    <location>
        <begin position="12"/>
        <end position="575"/>
    </location>
</feature>
<name>A0A947DD97_9HYPH</name>
<accession>A0A947DD97</accession>
<dbReference type="AlphaFoldDB" id="A0A947DD97"/>
<sequence>MPYEHPSGLPSTYDRAASGPNRARLLFSEGAFLQGADLNEAQSIIERRGRRVGDMVARDGDRIDGAGITVDVEAGTVSLAAGRIYVRGDVRPVAAATLTAVPMTGEIVIGVRLVTVLVTAEDDPSLNGLEPGSLAEGEPGAARQEETIAWARAGVAGPGDFYPVYLLRDGTVIDQTPPPSLSGVNAAIALYDRQAHGHYIVDGCEVTALGKIGADWVYSIGAGVANISGFKRTREASLRHAETEVVDLQAIAAEPRTFVADGAAIAVLQPPIAAVTAAVVVKQVTESVVRGGVAGGLDLLGHTSVVSIQSVTQGATTFGTSTYALAGNSISWAPAGAEPAAASSYSVTYRYNEAVTPDSVTPETVTLSGGVPGSTCLISYTSKLPRIDLLCLDELGRPAYVKGLSARRGAVPPIAPTALLALAEIHNTWLTRPTIRNNGVHNLTYAELQRMLARLIDVMAMLDRAESARDILEREPVSKRGIFTDNFQDDFYRDQGEAQTAAAGLGILQLAVDPIALTMLVSEPVTLDHTEAIVLRQEARTGSMKINPYINTTRMPAALKLEPPVDFWVERETAWTSSTTIEFASGASSAAAGSLGESLRRRTGTTGASASAATEVVAQRTERAEVLREIEIAFEIRGFAAGEALELLTFDGVDVTPPGPLTADAFGIVAGTFDIPPGTPAGSKRVRAVGSADSAATALFVGEGTILVDVLRRVTLVPRQTPPAVETTTSEGAAGGGNGADPLAQTFALDQARMILGFDIVFTVKGNPDLGVRLQLATVENGIPTGEVLAEAYVDMHSVVLNVWHPIRFAVPVYIPAGVFYAPVLMTDDPDHAVAIARIGEVDTVTGAYVSAQPYTVGVLLSSSNRSTWTPHQFEDLAFRVVAAAFAPTTKTVALGSHALTTISDILIRAGVELPTAAASLRFEVERPTGEILQLAPDQVAELAAYITETVTVRAILAGSETIAPILYAAQMITGRIRTTGTYVSRAFPMGTGIRVGALFAALMPAGATVTVEADAADDSWHALNPGDVDNLGGGWTEPAFERDPHTAVQGRIRLSLAGGPGARPRLARLRAWSI</sequence>
<evidence type="ECO:0000313" key="3">
    <source>
        <dbReference type="Proteomes" id="UP000766595"/>
    </source>
</evidence>
<evidence type="ECO:0000313" key="2">
    <source>
        <dbReference type="EMBL" id="MBT9293294.1"/>
    </source>
</evidence>
<evidence type="ECO:0000259" key="1">
    <source>
        <dbReference type="Pfam" id="PF16075"/>
    </source>
</evidence>
<dbReference type="Proteomes" id="UP000766595">
    <property type="component" value="Unassembled WGS sequence"/>
</dbReference>
<dbReference type="Pfam" id="PF16075">
    <property type="entry name" value="DUF4815"/>
    <property type="match status" value="1"/>
</dbReference>
<keyword evidence="3" id="KW-1185">Reference proteome</keyword>
<gene>
    <name evidence="2" type="ORF">KL771_27830</name>
</gene>